<dbReference type="PROSITE" id="PS50893">
    <property type="entry name" value="ABC_TRANSPORTER_2"/>
    <property type="match status" value="1"/>
</dbReference>
<feature type="region of interest" description="Disordered" evidence="9">
    <location>
        <begin position="516"/>
        <end position="562"/>
    </location>
</feature>
<dbReference type="GO" id="GO:0005524">
    <property type="term" value="F:ATP binding"/>
    <property type="evidence" value="ECO:0007669"/>
    <property type="project" value="UniProtKB-KW"/>
</dbReference>
<evidence type="ECO:0000256" key="1">
    <source>
        <dbReference type="ARBA" id="ARBA00004141"/>
    </source>
</evidence>
<feature type="region of interest" description="Disordered" evidence="9">
    <location>
        <begin position="106"/>
        <end position="138"/>
    </location>
</feature>
<keyword evidence="3" id="KW-0813">Transport</keyword>
<evidence type="ECO:0000313" key="13">
    <source>
        <dbReference type="Proteomes" id="UP000007797"/>
    </source>
</evidence>
<keyword evidence="7 10" id="KW-1133">Transmembrane helix</keyword>
<feature type="domain" description="ABC transporter" evidence="11">
    <location>
        <begin position="571"/>
        <end position="802"/>
    </location>
</feature>
<feature type="transmembrane region" description="Helical" evidence="10">
    <location>
        <begin position="327"/>
        <end position="352"/>
    </location>
</feature>
<protein>
    <submittedName>
        <fullName evidence="12">ABC transporter A family protein</fullName>
    </submittedName>
</protein>
<feature type="compositionally biased region" description="Low complexity" evidence="9">
    <location>
        <begin position="108"/>
        <end position="137"/>
    </location>
</feature>
<dbReference type="InterPro" id="IPR017871">
    <property type="entry name" value="ABC_transporter-like_CS"/>
</dbReference>
<keyword evidence="13" id="KW-1185">Reference proteome</keyword>
<dbReference type="CDD" id="cd03263">
    <property type="entry name" value="ABC_subfamily_A"/>
    <property type="match status" value="1"/>
</dbReference>
<name>F4QDS5_CACFS</name>
<dbReference type="GO" id="GO:0016887">
    <property type="term" value="F:ATP hydrolysis activity"/>
    <property type="evidence" value="ECO:0007669"/>
    <property type="project" value="InterPro"/>
</dbReference>
<evidence type="ECO:0000256" key="10">
    <source>
        <dbReference type="SAM" id="Phobius"/>
    </source>
</evidence>
<evidence type="ECO:0000256" key="3">
    <source>
        <dbReference type="ARBA" id="ARBA00022448"/>
    </source>
</evidence>
<organism evidence="12 13">
    <name type="scientific">Cavenderia fasciculata</name>
    <name type="common">Slime mold</name>
    <name type="synonym">Dictyostelium fasciculatum</name>
    <dbReference type="NCBI Taxonomy" id="261658"/>
    <lineage>
        <taxon>Eukaryota</taxon>
        <taxon>Amoebozoa</taxon>
        <taxon>Evosea</taxon>
        <taxon>Eumycetozoa</taxon>
        <taxon>Dictyostelia</taxon>
        <taxon>Acytosteliales</taxon>
        <taxon>Cavenderiaceae</taxon>
        <taxon>Cavenderia</taxon>
    </lineage>
</organism>
<feature type="transmembrane region" description="Helical" evidence="10">
    <location>
        <begin position="364"/>
        <end position="384"/>
    </location>
</feature>
<feature type="transmembrane region" description="Helical" evidence="10">
    <location>
        <begin position="284"/>
        <end position="306"/>
    </location>
</feature>
<dbReference type="GO" id="GO:0016020">
    <property type="term" value="C:membrane"/>
    <property type="evidence" value="ECO:0007669"/>
    <property type="project" value="UniProtKB-SubCell"/>
</dbReference>
<dbReference type="GO" id="GO:0031288">
    <property type="term" value="P:sorocarp morphogenesis"/>
    <property type="evidence" value="ECO:0007669"/>
    <property type="project" value="TreeGrafter"/>
</dbReference>
<dbReference type="Pfam" id="PF23321">
    <property type="entry name" value="R1_ABCA1"/>
    <property type="match status" value="1"/>
</dbReference>
<comment type="similarity">
    <text evidence="2">Belongs to the ABC transporter superfamily. ABCA family.</text>
</comment>
<evidence type="ECO:0000256" key="8">
    <source>
        <dbReference type="ARBA" id="ARBA00023136"/>
    </source>
</evidence>
<keyword evidence="8 10" id="KW-0472">Membrane</keyword>
<accession>F4QDS5</accession>
<dbReference type="Proteomes" id="UP000007797">
    <property type="component" value="Unassembled WGS sequence"/>
</dbReference>
<dbReference type="RefSeq" id="XP_004350580.1">
    <property type="nucleotide sequence ID" value="XM_004350529.1"/>
</dbReference>
<dbReference type="InterPro" id="IPR056264">
    <property type="entry name" value="R2_ABCA1-4-like"/>
</dbReference>
<feature type="transmembrane region" description="Helical" evidence="10">
    <location>
        <begin position="24"/>
        <end position="47"/>
    </location>
</feature>
<dbReference type="GeneID" id="14865955"/>
<evidence type="ECO:0000256" key="6">
    <source>
        <dbReference type="ARBA" id="ARBA00022840"/>
    </source>
</evidence>
<dbReference type="InterPro" id="IPR003593">
    <property type="entry name" value="AAA+_ATPase"/>
</dbReference>
<evidence type="ECO:0000259" key="11">
    <source>
        <dbReference type="PROSITE" id="PS50893"/>
    </source>
</evidence>
<dbReference type="SUPFAM" id="SSF52540">
    <property type="entry name" value="P-loop containing nucleoside triphosphate hydrolases"/>
    <property type="match status" value="1"/>
</dbReference>
<evidence type="ECO:0000256" key="5">
    <source>
        <dbReference type="ARBA" id="ARBA00022741"/>
    </source>
</evidence>
<dbReference type="EMBL" id="GL883029">
    <property type="protein sequence ID" value="EGG13872.1"/>
    <property type="molecule type" value="Genomic_DNA"/>
</dbReference>
<dbReference type="OMA" id="WEDLSCV"/>
<dbReference type="InterPro" id="IPR003439">
    <property type="entry name" value="ABC_transporter-like_ATP-bd"/>
</dbReference>
<keyword evidence="4 10" id="KW-0812">Transmembrane</keyword>
<dbReference type="Pfam" id="PF00005">
    <property type="entry name" value="ABC_tran"/>
    <property type="match status" value="1"/>
</dbReference>
<comment type="subcellular location">
    <subcellularLocation>
        <location evidence="1">Membrane</location>
        <topology evidence="1">Multi-pass membrane protein</topology>
    </subcellularLocation>
</comment>
<dbReference type="SMART" id="SM00382">
    <property type="entry name" value="AAA"/>
    <property type="match status" value="1"/>
</dbReference>
<evidence type="ECO:0000256" key="4">
    <source>
        <dbReference type="ARBA" id="ARBA00022692"/>
    </source>
</evidence>
<dbReference type="GO" id="GO:0140359">
    <property type="term" value="F:ABC-type transporter activity"/>
    <property type="evidence" value="ECO:0007669"/>
    <property type="project" value="InterPro"/>
</dbReference>
<evidence type="ECO:0000256" key="9">
    <source>
        <dbReference type="SAM" id="MobiDB-lite"/>
    </source>
</evidence>
<reference evidence="13" key="1">
    <citation type="journal article" date="2011" name="Genome Res.">
        <title>Phylogeny-wide analysis of social amoeba genomes highlights ancient origins for complex intercellular communication.</title>
        <authorList>
            <person name="Heidel A.J."/>
            <person name="Lawal H.M."/>
            <person name="Felder M."/>
            <person name="Schilde C."/>
            <person name="Helps N.R."/>
            <person name="Tunggal B."/>
            <person name="Rivero F."/>
            <person name="John U."/>
            <person name="Schleicher M."/>
            <person name="Eichinger L."/>
            <person name="Platzer M."/>
            <person name="Noegel A.A."/>
            <person name="Schaap P."/>
            <person name="Gloeckner G."/>
        </authorList>
    </citation>
    <scope>NUCLEOTIDE SEQUENCE [LARGE SCALE GENOMIC DNA]</scope>
    <source>
        <strain evidence="13">SH3</strain>
    </source>
</reference>
<feature type="transmembrane region" description="Helical" evidence="10">
    <location>
        <begin position="396"/>
        <end position="417"/>
    </location>
</feature>
<sequence>MSNPSNQFRATFLKSATFLKRQKCALCLQIAIPLVLVAILSVIQIFIRHQIDQIESTLIPPVLVDVVVPGYFVDANPNGLNGIGSLSESGGGSGLLGNMPQFGIPIPSNNTNNGTTNSGSVSSGSGSSNSSSSSSSGEQDIYLPYAVGYDSEESMMSAISEIKTKLASERRSSFKIKDRFIMPFSSILFNDYNPTFSQSQTPVINYQMAVDTQPLFQWFNVSDPALYIFTMNLIQTAFCMSKQTTIINIDFFIKTVYGADFIIDSNLSEFPYLQQQPKIDVGSLLGGLFYPFALSFLLPLFVYSIVLEKQEKLRDMCLMAGLKMRNYWIVTYLFNLMLYTIAVIVVVGISVIFKFSVFTQGSPFAMALLLFGWGNAMITFSFFLSTIFKTTRVATVTCYFLVIIGVIVNIVLGVQFFENSAPPAPYYWYPPFAFNRGMALVSTLCGIEQCPNWSTYDWSFEPSRIIMWLYIDTVFYLLLALYLDQVLPREFGVPKKPTFIFDPIINLVRSLAGKTPTTQDDDDQTYLINDPKNKNKLNLDGDEVEEEPEDNDVAEERQRVESHQFSNNTPIVIQGLTKQYDGRPKPALDNLTIAVNNNECLGLLGPNGAGKSTTISILTGLYRASKGSAKVGGFDIATDMDNVHRIVGVCPQFDILWEDLSCVETLLFYARLKGVPIADEISHVEKTLADVDLLPVKDRLVKELSGGMKRRLSLSIALVGYSRVVFLDEVTNGLDVVTRKALWQTLKNITTNRCIILTSHMMDEVDVLSTRIAIMSQGKLKALGSPQHLKSKFGEGYSLKICIDDNHVDQVDAVSFVQQFSPSATLSERFIGNYTFRLPKNTIVSQLFSYILENKQKYHITHWGVNQSTLEDVFLKLSENDETVN</sequence>
<dbReference type="Pfam" id="PF12698">
    <property type="entry name" value="ABC2_membrane_3"/>
    <property type="match status" value="1"/>
</dbReference>
<dbReference type="InterPro" id="IPR026082">
    <property type="entry name" value="ABCA"/>
</dbReference>
<dbReference type="PANTHER" id="PTHR19229">
    <property type="entry name" value="ATP-BINDING CASSETTE TRANSPORTER SUBFAMILY A ABCA"/>
    <property type="match status" value="1"/>
</dbReference>
<dbReference type="PANTHER" id="PTHR19229:SF272">
    <property type="entry name" value="ABC TRANSPORTER A FAMILY MEMBER 7-RELATED"/>
    <property type="match status" value="1"/>
</dbReference>
<feature type="compositionally biased region" description="Acidic residues" evidence="9">
    <location>
        <begin position="540"/>
        <end position="553"/>
    </location>
</feature>
<dbReference type="InterPro" id="IPR013525">
    <property type="entry name" value="ABC2_TM"/>
</dbReference>
<keyword evidence="5" id="KW-0547">Nucleotide-binding</keyword>
<dbReference type="PROSITE" id="PS00211">
    <property type="entry name" value="ABC_TRANSPORTER_1"/>
    <property type="match status" value="1"/>
</dbReference>
<dbReference type="AlphaFoldDB" id="F4QDS5"/>
<dbReference type="GO" id="GO:0005319">
    <property type="term" value="F:lipid transporter activity"/>
    <property type="evidence" value="ECO:0007669"/>
    <property type="project" value="TreeGrafter"/>
</dbReference>
<keyword evidence="6" id="KW-0067">ATP-binding</keyword>
<gene>
    <name evidence="12" type="primary">abcA7</name>
    <name evidence="12" type="ORF">DFA_11633</name>
</gene>
<dbReference type="KEGG" id="dfa:DFA_11633"/>
<evidence type="ECO:0000313" key="12">
    <source>
        <dbReference type="EMBL" id="EGG13872.1"/>
    </source>
</evidence>
<proteinExistence type="inferred from homology"/>
<evidence type="ECO:0000256" key="2">
    <source>
        <dbReference type="ARBA" id="ARBA00008869"/>
    </source>
</evidence>
<evidence type="ECO:0000256" key="7">
    <source>
        <dbReference type="ARBA" id="ARBA00022989"/>
    </source>
</evidence>
<dbReference type="OrthoDB" id="8061355at2759"/>
<dbReference type="FunFam" id="3.40.50.300:FF:000665">
    <property type="entry name" value="ABC transporter A family member 2"/>
    <property type="match status" value="1"/>
</dbReference>
<dbReference type="Gene3D" id="3.40.50.300">
    <property type="entry name" value="P-loop containing nucleotide triphosphate hydrolases"/>
    <property type="match status" value="1"/>
</dbReference>
<dbReference type="InterPro" id="IPR027417">
    <property type="entry name" value="P-loop_NTPase"/>
</dbReference>